<sequence length="95" mass="10764">MIVYHGTREPEAVLREGLKESFSRCCRDGFAPGCIWFTRTPEDAESFGTVLAIDMAGLPGRWPIPGPEDNDNWYARYVQGDISPERISLYKEQPV</sequence>
<dbReference type="AlphaFoldDB" id="A0A0F9VXZ2"/>
<organism evidence="1">
    <name type="scientific">marine sediment metagenome</name>
    <dbReference type="NCBI Taxonomy" id="412755"/>
    <lineage>
        <taxon>unclassified sequences</taxon>
        <taxon>metagenomes</taxon>
        <taxon>ecological metagenomes</taxon>
    </lineage>
</organism>
<comment type="caution">
    <text evidence="1">The sequence shown here is derived from an EMBL/GenBank/DDBJ whole genome shotgun (WGS) entry which is preliminary data.</text>
</comment>
<gene>
    <name evidence="1" type="ORF">LCGC14_0430240</name>
</gene>
<protein>
    <submittedName>
        <fullName evidence="1">Uncharacterized protein</fullName>
    </submittedName>
</protein>
<accession>A0A0F9VXZ2</accession>
<reference evidence="1" key="1">
    <citation type="journal article" date="2015" name="Nature">
        <title>Complex archaea that bridge the gap between prokaryotes and eukaryotes.</title>
        <authorList>
            <person name="Spang A."/>
            <person name="Saw J.H."/>
            <person name="Jorgensen S.L."/>
            <person name="Zaremba-Niedzwiedzka K."/>
            <person name="Martijn J."/>
            <person name="Lind A.E."/>
            <person name="van Eijk R."/>
            <person name="Schleper C."/>
            <person name="Guy L."/>
            <person name="Ettema T.J."/>
        </authorList>
    </citation>
    <scope>NUCLEOTIDE SEQUENCE</scope>
</reference>
<proteinExistence type="predicted"/>
<evidence type="ECO:0000313" key="1">
    <source>
        <dbReference type="EMBL" id="KKN70593.1"/>
    </source>
</evidence>
<dbReference type="EMBL" id="LAZR01000401">
    <property type="protein sequence ID" value="KKN70593.1"/>
    <property type="molecule type" value="Genomic_DNA"/>
</dbReference>
<name>A0A0F9VXZ2_9ZZZZ</name>